<evidence type="ECO:0000313" key="8">
    <source>
        <dbReference type="EMBL" id="RSH85786.1"/>
    </source>
</evidence>
<feature type="transmembrane region" description="Helical" evidence="6">
    <location>
        <begin position="372"/>
        <end position="393"/>
    </location>
</feature>
<evidence type="ECO:0000256" key="5">
    <source>
        <dbReference type="ARBA" id="ARBA00023136"/>
    </source>
</evidence>
<feature type="transmembrane region" description="Helical" evidence="6">
    <location>
        <begin position="145"/>
        <end position="163"/>
    </location>
</feature>
<evidence type="ECO:0000256" key="6">
    <source>
        <dbReference type="SAM" id="Phobius"/>
    </source>
</evidence>
<organism evidence="8 9">
    <name type="scientific">Saitozyma podzolica</name>
    <dbReference type="NCBI Taxonomy" id="1890683"/>
    <lineage>
        <taxon>Eukaryota</taxon>
        <taxon>Fungi</taxon>
        <taxon>Dikarya</taxon>
        <taxon>Basidiomycota</taxon>
        <taxon>Agaricomycotina</taxon>
        <taxon>Tremellomycetes</taxon>
        <taxon>Tremellales</taxon>
        <taxon>Trimorphomycetaceae</taxon>
        <taxon>Saitozyma</taxon>
    </lineage>
</organism>
<dbReference type="EMBL" id="RSCD01000019">
    <property type="protein sequence ID" value="RSH85786.1"/>
    <property type="molecule type" value="Genomic_DNA"/>
</dbReference>
<evidence type="ECO:0000259" key="7">
    <source>
        <dbReference type="PROSITE" id="PS50850"/>
    </source>
</evidence>
<dbReference type="InterPro" id="IPR005828">
    <property type="entry name" value="MFS_sugar_transport-like"/>
</dbReference>
<dbReference type="OrthoDB" id="4142200at2759"/>
<feature type="transmembrane region" description="Helical" evidence="6">
    <location>
        <begin position="203"/>
        <end position="222"/>
    </location>
</feature>
<feature type="transmembrane region" description="Helical" evidence="6">
    <location>
        <begin position="242"/>
        <end position="263"/>
    </location>
</feature>
<dbReference type="SUPFAM" id="SSF103473">
    <property type="entry name" value="MFS general substrate transporter"/>
    <property type="match status" value="1"/>
</dbReference>
<dbReference type="GO" id="GO:0005351">
    <property type="term" value="F:carbohydrate:proton symporter activity"/>
    <property type="evidence" value="ECO:0007669"/>
    <property type="project" value="TreeGrafter"/>
</dbReference>
<evidence type="ECO:0000256" key="3">
    <source>
        <dbReference type="ARBA" id="ARBA00022692"/>
    </source>
</evidence>
<evidence type="ECO:0000256" key="4">
    <source>
        <dbReference type="ARBA" id="ARBA00022989"/>
    </source>
</evidence>
<keyword evidence="9" id="KW-1185">Reference proteome</keyword>
<feature type="transmembrane region" description="Helical" evidence="6">
    <location>
        <begin position="469"/>
        <end position="490"/>
    </location>
</feature>
<dbReference type="Proteomes" id="UP000279259">
    <property type="component" value="Unassembled WGS sequence"/>
</dbReference>
<feature type="transmembrane region" description="Helical" evidence="6">
    <location>
        <begin position="169"/>
        <end position="191"/>
    </location>
</feature>
<feature type="transmembrane region" description="Helical" evidence="6">
    <location>
        <begin position="435"/>
        <end position="457"/>
    </location>
</feature>
<dbReference type="InterPro" id="IPR050360">
    <property type="entry name" value="MFS_Sugar_Transporters"/>
</dbReference>
<dbReference type="Gene3D" id="1.20.1250.20">
    <property type="entry name" value="MFS general substrate transporter like domains"/>
    <property type="match status" value="1"/>
</dbReference>
<gene>
    <name evidence="8" type="ORF">EHS25_003927</name>
</gene>
<accession>A0A427Y3W7</accession>
<comment type="similarity">
    <text evidence="2">Belongs to the major facilitator superfamily. Sugar transporter (TC 2.A.1.1) family.</text>
</comment>
<dbReference type="PROSITE" id="PS50850">
    <property type="entry name" value="MFS"/>
    <property type="match status" value="1"/>
</dbReference>
<feature type="transmembrane region" description="Helical" evidence="6">
    <location>
        <begin position="121"/>
        <end position="138"/>
    </location>
</feature>
<evidence type="ECO:0000256" key="1">
    <source>
        <dbReference type="ARBA" id="ARBA00004141"/>
    </source>
</evidence>
<feature type="domain" description="Major facilitator superfamily (MFS) profile" evidence="7">
    <location>
        <begin position="70"/>
        <end position="539"/>
    </location>
</feature>
<keyword evidence="3 6" id="KW-0812">Transmembrane</keyword>
<dbReference type="InterPro" id="IPR020846">
    <property type="entry name" value="MFS_dom"/>
</dbReference>
<evidence type="ECO:0000313" key="9">
    <source>
        <dbReference type="Proteomes" id="UP000279259"/>
    </source>
</evidence>
<comment type="caution">
    <text evidence="8">The sequence shown here is derived from an EMBL/GenBank/DDBJ whole genome shotgun (WGS) entry which is preliminary data.</text>
</comment>
<dbReference type="InterPro" id="IPR036259">
    <property type="entry name" value="MFS_trans_sf"/>
</dbReference>
<dbReference type="GO" id="GO:0016020">
    <property type="term" value="C:membrane"/>
    <property type="evidence" value="ECO:0007669"/>
    <property type="project" value="UniProtKB-SubCell"/>
</dbReference>
<dbReference type="PANTHER" id="PTHR48022:SF5">
    <property type="entry name" value="ALPHA-GLUCOSIDES PERMEASE MPH2-RELATED"/>
    <property type="match status" value="1"/>
</dbReference>
<dbReference type="InterPro" id="IPR005829">
    <property type="entry name" value="Sugar_transporter_CS"/>
</dbReference>
<feature type="transmembrane region" description="Helical" evidence="6">
    <location>
        <begin position="405"/>
        <end position="423"/>
    </location>
</feature>
<feature type="transmembrane region" description="Helical" evidence="6">
    <location>
        <begin position="338"/>
        <end position="360"/>
    </location>
</feature>
<dbReference type="PROSITE" id="PS00217">
    <property type="entry name" value="SUGAR_TRANSPORT_2"/>
    <property type="match status" value="1"/>
</dbReference>
<comment type="subcellular location">
    <subcellularLocation>
        <location evidence="1">Membrane</location>
        <topology evidence="1">Multi-pass membrane protein</topology>
    </subcellularLocation>
</comment>
<sequence length="539" mass="59404">MTAHSNEKDLEIVHDQVADKLGAVQLEQVDKVITATEWQQLLNDAQAAEEEEKNMPLKEAFRIYPMAMFWTFAVTVSFIMAAFDQSIFGSIIALPAFRQKYGFYGGQAAGYQFWQTGLSKAAGTGSFIGILISSWAQARYGYRRTLQVGLVWLSGCIFITFFAQNITMLFIGELLCGLPFGAFTTTAMGYASEIAPVPLRGFLTTYIALVNSFGQLLSAGVFKGMANLTGEWSYRIPFAVQWVWIIPLFIIATFAPESPWFLVRSGKLKEAERAVARLGKKADERDPARIVAMMVGTGFPRSSVLIGQVRTNEHEKERSESLSYVECFKGTNLRRTEIACMTMCFIPLCGDWFGGGGAYFFEQAGLNTSDAFSFNMGLWGFACFGTIGSWFIIPYVGRRKLMMSGLSALAGLLFLVGLLTIPVRQGNSAAKWAQAALILVWIFVFNISVAPLVYVIVGECSSTRLRGQTIGIARNVYILCALPVAFIASYSMNPTAWGWGTYAGLFWVSFIETVDTSSYVDRAVWNLLAVPAMGVLPSP</sequence>
<proteinExistence type="inferred from homology"/>
<dbReference type="PANTHER" id="PTHR48022">
    <property type="entry name" value="PLASTIDIC GLUCOSE TRANSPORTER 4"/>
    <property type="match status" value="1"/>
</dbReference>
<keyword evidence="4 6" id="KW-1133">Transmembrane helix</keyword>
<dbReference type="Pfam" id="PF00083">
    <property type="entry name" value="Sugar_tr"/>
    <property type="match status" value="1"/>
</dbReference>
<evidence type="ECO:0000256" key="2">
    <source>
        <dbReference type="ARBA" id="ARBA00010992"/>
    </source>
</evidence>
<feature type="transmembrane region" description="Helical" evidence="6">
    <location>
        <begin position="63"/>
        <end position="83"/>
    </location>
</feature>
<dbReference type="FunFam" id="1.20.1250.20:FF:000078">
    <property type="entry name" value="MFS maltose transporter, putative"/>
    <property type="match status" value="1"/>
</dbReference>
<dbReference type="AlphaFoldDB" id="A0A427Y3W7"/>
<keyword evidence="5 6" id="KW-0472">Membrane</keyword>
<reference evidence="8 9" key="1">
    <citation type="submission" date="2018-11" db="EMBL/GenBank/DDBJ databases">
        <title>Genome sequence of Saitozyma podzolica DSM 27192.</title>
        <authorList>
            <person name="Aliyu H."/>
            <person name="Gorte O."/>
            <person name="Ochsenreither K."/>
        </authorList>
    </citation>
    <scope>NUCLEOTIDE SEQUENCE [LARGE SCALE GENOMIC DNA]</scope>
    <source>
        <strain evidence="8 9">DSM 27192</strain>
    </source>
</reference>
<name>A0A427Y3W7_9TREE</name>
<protein>
    <recommendedName>
        <fullName evidence="7">Major facilitator superfamily (MFS) profile domain-containing protein</fullName>
    </recommendedName>
</protein>